<organism evidence="1 2">
    <name type="scientific">Mycoplasmopsis caviae</name>
    <dbReference type="NCBI Taxonomy" id="55603"/>
    <lineage>
        <taxon>Bacteria</taxon>
        <taxon>Bacillati</taxon>
        <taxon>Mycoplasmatota</taxon>
        <taxon>Mycoplasmoidales</taxon>
        <taxon>Metamycoplasmataceae</taxon>
        <taxon>Mycoplasmopsis</taxon>
    </lineage>
</organism>
<gene>
    <name evidence="1" type="ORF">NPA07_02130</name>
</gene>
<dbReference type="RefSeq" id="WP_256553286.1">
    <property type="nucleotide sequence ID" value="NZ_CP101806.1"/>
</dbReference>
<sequence length="161" mass="18501">MENIVIKTRFQAVDTGKTTDYEDKKIFRFKKIQQYWNRPNAEISKILGKLGCKTSTKTIKRYRNQILVASTNNQDAISMSHGNKDKLKGVKVSDSVIIDLTNKYYELVEHIGKKSKGDLSLALSHFYNNVLTNDEKNCCLSLPFIKECLDLVIAVHMQREK</sequence>
<accession>A0ABY5IZT7</accession>
<protein>
    <submittedName>
        <fullName evidence="1">Uncharacterized protein</fullName>
    </submittedName>
</protein>
<name>A0ABY5IZT7_9BACT</name>
<dbReference type="Proteomes" id="UP001058569">
    <property type="component" value="Chromosome"/>
</dbReference>
<proteinExistence type="predicted"/>
<evidence type="ECO:0000313" key="2">
    <source>
        <dbReference type="Proteomes" id="UP001058569"/>
    </source>
</evidence>
<reference evidence="1" key="1">
    <citation type="submission" date="2022-07" db="EMBL/GenBank/DDBJ databases">
        <title>Complete genome of Mycoplasma caviae type strain G122.</title>
        <authorList>
            <person name="Spergser J."/>
        </authorList>
    </citation>
    <scope>NUCLEOTIDE SEQUENCE</scope>
    <source>
        <strain evidence="1">G122</strain>
    </source>
</reference>
<dbReference type="EMBL" id="CP101806">
    <property type="protein sequence ID" value="UUD35648.1"/>
    <property type="molecule type" value="Genomic_DNA"/>
</dbReference>
<evidence type="ECO:0000313" key="1">
    <source>
        <dbReference type="EMBL" id="UUD35648.1"/>
    </source>
</evidence>
<keyword evidence="2" id="KW-1185">Reference proteome</keyword>